<dbReference type="InterPro" id="IPR009016">
    <property type="entry name" value="Fe_hydrogenase"/>
</dbReference>
<name>S7NL50_MYOBR</name>
<dbReference type="SUPFAM" id="SSF53920">
    <property type="entry name" value="Fe-only hydrogenase"/>
    <property type="match status" value="1"/>
</dbReference>
<sequence length="99" mass="11278">MDHHCRHNPDSTAGLLELSLGHCGCFFSLDTPQGGKDTTSSTRGDQQHMAKELFNKDVGVLTYCTLRNKEFQEVTLERDVEVLLRFKAVYGFQNIQKWS</sequence>
<dbReference type="Gene3D" id="3.40.950.10">
    <property type="entry name" value="Fe-only Hydrogenase (Larger Subunit), Chain L, domain 3"/>
    <property type="match status" value="1"/>
</dbReference>
<gene>
    <name evidence="1" type="ORF">D623_10026652</name>
</gene>
<reference evidence="1 2" key="1">
    <citation type="journal article" date="2013" name="Nat. Commun.">
        <title>Genome analysis reveals insights into physiology and longevity of the Brandt's bat Myotis brandtii.</title>
        <authorList>
            <person name="Seim I."/>
            <person name="Fang X."/>
            <person name="Xiong Z."/>
            <person name="Lobanov A.V."/>
            <person name="Huang Z."/>
            <person name="Ma S."/>
            <person name="Feng Y."/>
            <person name="Turanov A.A."/>
            <person name="Zhu Y."/>
            <person name="Lenz T.L."/>
            <person name="Gerashchenko M.V."/>
            <person name="Fan D."/>
            <person name="Hee Yim S."/>
            <person name="Yao X."/>
            <person name="Jordan D."/>
            <person name="Xiong Y."/>
            <person name="Ma Y."/>
            <person name="Lyapunov A.N."/>
            <person name="Chen G."/>
            <person name="Kulakova O.I."/>
            <person name="Sun Y."/>
            <person name="Lee S.G."/>
            <person name="Bronson R.T."/>
            <person name="Moskalev A.A."/>
            <person name="Sunyaev S.R."/>
            <person name="Zhang G."/>
            <person name="Krogh A."/>
            <person name="Wang J."/>
            <person name="Gladyshev V.N."/>
        </authorList>
    </citation>
    <scope>NUCLEOTIDE SEQUENCE [LARGE SCALE GENOMIC DNA]</scope>
</reference>
<evidence type="ECO:0000313" key="1">
    <source>
        <dbReference type="EMBL" id="EPQ18259.1"/>
    </source>
</evidence>
<evidence type="ECO:0000313" key="2">
    <source>
        <dbReference type="Proteomes" id="UP000052978"/>
    </source>
</evidence>
<proteinExistence type="predicted"/>
<protein>
    <submittedName>
        <fullName evidence="1">Nuclear prelamin A recognition factor</fullName>
    </submittedName>
</protein>
<accession>S7NL50</accession>
<dbReference type="AlphaFoldDB" id="S7NL50"/>
<dbReference type="Proteomes" id="UP000052978">
    <property type="component" value="Unassembled WGS sequence"/>
</dbReference>
<organism evidence="1 2">
    <name type="scientific">Myotis brandtii</name>
    <name type="common">Brandt's bat</name>
    <dbReference type="NCBI Taxonomy" id="109478"/>
    <lineage>
        <taxon>Eukaryota</taxon>
        <taxon>Metazoa</taxon>
        <taxon>Chordata</taxon>
        <taxon>Craniata</taxon>
        <taxon>Vertebrata</taxon>
        <taxon>Euteleostomi</taxon>
        <taxon>Mammalia</taxon>
        <taxon>Eutheria</taxon>
        <taxon>Laurasiatheria</taxon>
        <taxon>Chiroptera</taxon>
        <taxon>Yangochiroptera</taxon>
        <taxon>Vespertilionidae</taxon>
        <taxon>Myotis</taxon>
    </lineage>
</organism>
<keyword evidence="2" id="KW-1185">Reference proteome</keyword>
<dbReference type="EMBL" id="KE164498">
    <property type="protein sequence ID" value="EPQ18259.1"/>
    <property type="molecule type" value="Genomic_DNA"/>
</dbReference>